<dbReference type="Gene3D" id="3.40.50.1820">
    <property type="entry name" value="alpha/beta hydrolase"/>
    <property type="match status" value="1"/>
</dbReference>
<dbReference type="EMBL" id="WTYF01000004">
    <property type="protein sequence ID" value="MXO51842.1"/>
    <property type="molecule type" value="Genomic_DNA"/>
</dbReference>
<dbReference type="InterPro" id="IPR049492">
    <property type="entry name" value="BD-FAE-like_dom"/>
</dbReference>
<accession>A0A844Y449</accession>
<dbReference type="Pfam" id="PF20434">
    <property type="entry name" value="BD-FAE"/>
    <property type="match status" value="1"/>
</dbReference>
<dbReference type="SUPFAM" id="SSF53474">
    <property type="entry name" value="alpha/beta-Hydrolases"/>
    <property type="match status" value="1"/>
</dbReference>
<dbReference type="Proteomes" id="UP000444185">
    <property type="component" value="Unassembled WGS sequence"/>
</dbReference>
<proteinExistence type="predicted"/>
<dbReference type="InterPro" id="IPR029058">
    <property type="entry name" value="AB_hydrolase_fold"/>
</dbReference>
<evidence type="ECO:0000256" key="1">
    <source>
        <dbReference type="ARBA" id="ARBA00022801"/>
    </source>
</evidence>
<dbReference type="GO" id="GO:0016787">
    <property type="term" value="F:hydrolase activity"/>
    <property type="evidence" value="ECO:0007669"/>
    <property type="project" value="UniProtKB-KW"/>
</dbReference>
<comment type="caution">
    <text evidence="3">The sequence shown here is derived from an EMBL/GenBank/DDBJ whole genome shotgun (WGS) entry which is preliminary data.</text>
</comment>
<organism evidence="3 4">
    <name type="scientific">Qipengyuania gaetbuli</name>
    <dbReference type="NCBI Taxonomy" id="266952"/>
    <lineage>
        <taxon>Bacteria</taxon>
        <taxon>Pseudomonadati</taxon>
        <taxon>Pseudomonadota</taxon>
        <taxon>Alphaproteobacteria</taxon>
        <taxon>Sphingomonadales</taxon>
        <taxon>Erythrobacteraceae</taxon>
        <taxon>Qipengyuania</taxon>
    </lineage>
</organism>
<gene>
    <name evidence="3" type="ORF">GRI42_11075</name>
</gene>
<reference evidence="3 4" key="1">
    <citation type="submission" date="2019-12" db="EMBL/GenBank/DDBJ databases">
        <title>Genomic-based taxomic classification of the family Erythrobacteraceae.</title>
        <authorList>
            <person name="Xu L."/>
        </authorList>
    </citation>
    <scope>NUCLEOTIDE SEQUENCE [LARGE SCALE GENOMIC DNA]</scope>
    <source>
        <strain evidence="3 4">DSM 16225</strain>
    </source>
</reference>
<name>A0A844Y449_9SPHN</name>
<evidence type="ECO:0000259" key="2">
    <source>
        <dbReference type="Pfam" id="PF20434"/>
    </source>
</evidence>
<keyword evidence="4" id="KW-1185">Reference proteome</keyword>
<dbReference type="AlphaFoldDB" id="A0A844Y449"/>
<dbReference type="PANTHER" id="PTHR48081">
    <property type="entry name" value="AB HYDROLASE SUPERFAMILY PROTEIN C4A8.06C"/>
    <property type="match status" value="1"/>
</dbReference>
<dbReference type="PROSITE" id="PS00122">
    <property type="entry name" value="CARBOXYLESTERASE_B_1"/>
    <property type="match status" value="1"/>
</dbReference>
<dbReference type="InterPro" id="IPR050300">
    <property type="entry name" value="GDXG_lipolytic_enzyme"/>
</dbReference>
<feature type="domain" description="BD-FAE-like" evidence="2">
    <location>
        <begin position="65"/>
        <end position="251"/>
    </location>
</feature>
<dbReference type="RefSeq" id="WP_160608539.1">
    <property type="nucleotide sequence ID" value="NZ_WTYF01000004.1"/>
</dbReference>
<evidence type="ECO:0000313" key="4">
    <source>
        <dbReference type="Proteomes" id="UP000444185"/>
    </source>
</evidence>
<dbReference type="InterPro" id="IPR019826">
    <property type="entry name" value="Carboxylesterase_B_AS"/>
</dbReference>
<sequence>MRTVMLVIATLVGIGLIAGGSVLVAINRNGPAVLDTVDRIAGKERGVTLAHRASLGPDARQKLLVYRAAPGEGPQPVFVFVHGGSWANGDPDDYGFIARNIAPEGYVVVLGGYRLGESGRYPAMLEDTASVLAWVNQNIGEFGGDPQRIVIAGHSAGAYNVAQVALEERWLVEAGVVAEGAVKGVVGLAGPYDFYPYDSDSTRATFGTVGAGAESQPVNHAKGEAPPFLLVHGEDDTLVKPRNTRALAAALEARGARVDTLYLPGKTHNDPLLALANPWRRDPRVFDTVKAFLKDTTALSVPVQAGKP</sequence>
<evidence type="ECO:0000313" key="3">
    <source>
        <dbReference type="EMBL" id="MXO51842.1"/>
    </source>
</evidence>
<protein>
    <submittedName>
        <fullName evidence="3">Alpha/beta hydrolase fold domain-containing protein</fullName>
    </submittedName>
</protein>
<dbReference type="OrthoDB" id="9771666at2"/>
<keyword evidence="1 3" id="KW-0378">Hydrolase</keyword>
<dbReference type="PANTHER" id="PTHR48081:SF9">
    <property type="entry name" value="CARBOXYLESTERASE"/>
    <property type="match status" value="1"/>
</dbReference>